<sequence>MNFKYKLAIAIPTYNRADILSENIETMLPELIAHQIPIYISDDSSDTKTAQVLKKISYQNIFYTSNKPSHGHDKNCISTLNLPDAEYIWYLGDSIYITPGFIEKILRQIDDQKPDIICVNAPHRISNTMSRTVYDKKNFLIETAWHLTLTGSSIYRKSAISFHNLDIRKWKNFPQTGITLSIVLKPDSKVIWIGEESITTNPKKNSYWSKNVIDVFARDWCNFVQSFAEYFTKNELEKLELSHSLNTKILSTKALIMYRSQNNYNHELYSIHYAFLRRSSQCKKILLFLISITPQTVCKFIFQIYKTIKTNLNLLQINLKNSDSKRNNAEM</sequence>
<reference evidence="2 3" key="1">
    <citation type="submission" date="2023-01" db="EMBL/GenBank/DDBJ databases">
        <title>Novel species of the genus Vogesella isolated from rivers.</title>
        <authorList>
            <person name="Lu H."/>
        </authorList>
    </citation>
    <scope>NUCLEOTIDE SEQUENCE [LARGE SCALE GENOMIC DNA]</scope>
    <source>
        <strain evidence="2 3">LYT5W</strain>
    </source>
</reference>
<gene>
    <name evidence="2" type="ORF">PQU96_10950</name>
</gene>
<proteinExistence type="predicted"/>
<evidence type="ECO:0000313" key="3">
    <source>
        <dbReference type="Proteomes" id="UP001222030"/>
    </source>
</evidence>
<evidence type="ECO:0000313" key="2">
    <source>
        <dbReference type="EMBL" id="MDC7714636.1"/>
    </source>
</evidence>
<evidence type="ECO:0000259" key="1">
    <source>
        <dbReference type="Pfam" id="PF00535"/>
    </source>
</evidence>
<keyword evidence="3" id="KW-1185">Reference proteome</keyword>
<dbReference type="InterPro" id="IPR001173">
    <property type="entry name" value="Glyco_trans_2-like"/>
</dbReference>
<comment type="caution">
    <text evidence="2">The sequence shown here is derived from an EMBL/GenBank/DDBJ whole genome shotgun (WGS) entry which is preliminary data.</text>
</comment>
<name>A0ABT5IR23_9NEIS</name>
<accession>A0ABT5IR23</accession>
<organism evidence="2 3">
    <name type="scientific">Vogesella margarita</name>
    <dbReference type="NCBI Taxonomy" id="2984199"/>
    <lineage>
        <taxon>Bacteria</taxon>
        <taxon>Pseudomonadati</taxon>
        <taxon>Pseudomonadota</taxon>
        <taxon>Betaproteobacteria</taxon>
        <taxon>Neisseriales</taxon>
        <taxon>Chromobacteriaceae</taxon>
        <taxon>Vogesella</taxon>
    </lineage>
</organism>
<protein>
    <submittedName>
        <fullName evidence="2">Glycosyltransferase family 2 protein</fullName>
    </submittedName>
</protein>
<dbReference type="Pfam" id="PF00535">
    <property type="entry name" value="Glycos_transf_2"/>
    <property type="match status" value="1"/>
</dbReference>
<dbReference type="EMBL" id="JAQQLE010000009">
    <property type="protein sequence ID" value="MDC7714636.1"/>
    <property type="molecule type" value="Genomic_DNA"/>
</dbReference>
<dbReference type="SUPFAM" id="SSF53448">
    <property type="entry name" value="Nucleotide-diphospho-sugar transferases"/>
    <property type="match status" value="1"/>
</dbReference>
<dbReference type="RefSeq" id="WP_272772361.1">
    <property type="nucleotide sequence ID" value="NZ_JAQQLE010000009.1"/>
</dbReference>
<dbReference type="Proteomes" id="UP001222030">
    <property type="component" value="Unassembled WGS sequence"/>
</dbReference>
<dbReference type="Gene3D" id="3.90.550.10">
    <property type="entry name" value="Spore Coat Polysaccharide Biosynthesis Protein SpsA, Chain A"/>
    <property type="match status" value="1"/>
</dbReference>
<feature type="domain" description="Glycosyltransferase 2-like" evidence="1">
    <location>
        <begin position="9"/>
        <end position="135"/>
    </location>
</feature>
<dbReference type="InterPro" id="IPR029044">
    <property type="entry name" value="Nucleotide-diphossugar_trans"/>
</dbReference>
<dbReference type="CDD" id="cd00761">
    <property type="entry name" value="Glyco_tranf_GTA_type"/>
    <property type="match status" value="1"/>
</dbReference>